<dbReference type="EMBL" id="CP000950">
    <property type="protein sequence ID" value="ACA66565.1"/>
    <property type="molecule type" value="Genomic_DNA"/>
</dbReference>
<protein>
    <recommendedName>
        <fullName evidence="3">Inner membrane protein yafU</fullName>
    </recommendedName>
</protein>
<keyword evidence="1" id="KW-0472">Membrane</keyword>
<keyword evidence="1" id="KW-0812">Transmembrane</keyword>
<evidence type="ECO:0000313" key="2">
    <source>
        <dbReference type="EMBL" id="ACA66565.1"/>
    </source>
</evidence>
<gene>
    <name evidence="2" type="ordered locus">YPK_0252</name>
</gene>
<dbReference type="PATRIC" id="fig|502800.11.peg.858"/>
<keyword evidence="1" id="KW-1133">Transmembrane helix</keyword>
<dbReference type="AlphaFoldDB" id="A0A0H3AZ74"/>
<organism evidence="2">
    <name type="scientific">Yersinia pseudotuberculosis serotype O:3 (strain YPIII)</name>
    <dbReference type="NCBI Taxonomy" id="502800"/>
    <lineage>
        <taxon>Bacteria</taxon>
        <taxon>Pseudomonadati</taxon>
        <taxon>Pseudomonadota</taxon>
        <taxon>Gammaproteobacteria</taxon>
        <taxon>Enterobacterales</taxon>
        <taxon>Yersiniaceae</taxon>
        <taxon>Yersinia</taxon>
    </lineage>
</organism>
<name>A0A0H3AZ74_YERPY</name>
<dbReference type="KEGG" id="ypy:YPK_0252"/>
<dbReference type="RefSeq" id="WP_012303431.1">
    <property type="nucleotide sequence ID" value="NZ_CP009792.1"/>
</dbReference>
<proteinExistence type="predicted"/>
<evidence type="ECO:0000256" key="1">
    <source>
        <dbReference type="SAM" id="Phobius"/>
    </source>
</evidence>
<feature type="transmembrane region" description="Helical" evidence="1">
    <location>
        <begin position="221"/>
        <end position="249"/>
    </location>
</feature>
<sequence>MSKYNPHLNMVFGGTMVIDEHDGKLKQWNQTEEYKYKDLQRQLDENQEHYALLTIGEAEFFLKNINEPNLNQSWKNTIYSYSDVISSFSGNIYDGAGIIKIVDKFKSHGLRAKEFIGKDGNSYIKISGYDGVKKYIIVTKNSMSNKKLLSMGVGSKSMINGIVNGAKFCVVFSLAYRAVELMLKDEYDLVDFFGNLTMDAAKLAVSTGVAFGVKSAVTSTLLAAGTSVMVLSIGIFILGIGVAFLLYYIDDEFEISQKIIDFIRNKDREVKYYSPHPDEIFNTWGVYSRG</sequence>
<evidence type="ECO:0008006" key="3">
    <source>
        <dbReference type="Google" id="ProtNLM"/>
    </source>
</evidence>
<accession>A0A0H3AZ74</accession>
<reference evidence="2" key="1">
    <citation type="submission" date="2008-02" db="EMBL/GenBank/DDBJ databases">
        <title>Complete sequence of Yersinia pseudotuberculosis YPIII.</title>
        <authorList>
            <consortium name="US DOE Joint Genome Institute"/>
            <person name="Challacombe J.F."/>
            <person name="Bruce D."/>
            <person name="Detter J.C."/>
            <person name="Green L."/>
            <person name="Land M."/>
            <person name="Munk C."/>
            <person name="Lindler L.E."/>
            <person name="Nikolich M.P."/>
            <person name="Brettin T."/>
        </authorList>
    </citation>
    <scope>NUCLEOTIDE SEQUENCE</scope>
    <source>
        <strain evidence="2">YPIII</strain>
    </source>
</reference>